<keyword evidence="2" id="KW-1185">Reference proteome</keyword>
<proteinExistence type="predicted"/>
<dbReference type="Proteomes" id="UP000032300">
    <property type="component" value="Chromosome"/>
</dbReference>
<gene>
    <name evidence="1" type="ORF">TS85_00535</name>
</gene>
<reference evidence="1 2" key="1">
    <citation type="journal article" date="2015" name="Int. J. Syst. Evol. Microbiol.">
        <title>Sphingomonas hengshuiensis sp. nov., isolated from lake wetland.</title>
        <authorList>
            <person name="Wei S."/>
            <person name="Wang T."/>
            <person name="Liu H."/>
            <person name="Zhang C."/>
            <person name="Guo J."/>
            <person name="Wang Q."/>
            <person name="Liang K."/>
            <person name="Zhang Z."/>
        </authorList>
    </citation>
    <scope>NUCLEOTIDE SEQUENCE [LARGE SCALE GENOMIC DNA]</scope>
    <source>
        <strain evidence="1 2">WHSC-8</strain>
    </source>
</reference>
<dbReference type="EMBL" id="CP010836">
    <property type="protein sequence ID" value="AJP70642.1"/>
    <property type="molecule type" value="Genomic_DNA"/>
</dbReference>
<dbReference type="KEGG" id="sphi:TS85_00535"/>
<reference evidence="1 2" key="2">
    <citation type="submission" date="2015-02" db="EMBL/GenBank/DDBJ databases">
        <title>The complete genome of Sphingomonas hengshuiensis sp. WHSC-8 isolated from soil of Hengshui Lake.</title>
        <authorList>
            <person name="Wei S."/>
            <person name="Guo J."/>
            <person name="Su C."/>
            <person name="Wu R."/>
            <person name="Zhang Z."/>
            <person name="Liang K."/>
            <person name="Li H."/>
            <person name="Wang T."/>
            <person name="Liu H."/>
            <person name="Zhang C."/>
            <person name="Li Z."/>
            <person name="Wang Q."/>
            <person name="Meng J."/>
        </authorList>
    </citation>
    <scope>NUCLEOTIDE SEQUENCE [LARGE SCALE GENOMIC DNA]</scope>
    <source>
        <strain evidence="1 2">WHSC-8</strain>
    </source>
</reference>
<evidence type="ECO:0000313" key="2">
    <source>
        <dbReference type="Proteomes" id="UP000032300"/>
    </source>
</evidence>
<sequence length="148" mass="15959">MIHLIATGLLLGMSPVPVPGEIEHRVQLDHPAGPVDARYRPRIDIEHRQIGAVAPPGAASTLRCAWQANLHVDREARHSSGSLLQATLRRDAIASGSRRGWCASQRDAIAEEVSLRVESTRGHLVDVAQEDHGALTQALDRLHRGAGG</sequence>
<organism evidence="1 2">
    <name type="scientific">Sphingomonas hengshuiensis</name>
    <dbReference type="NCBI Taxonomy" id="1609977"/>
    <lineage>
        <taxon>Bacteria</taxon>
        <taxon>Pseudomonadati</taxon>
        <taxon>Pseudomonadota</taxon>
        <taxon>Alphaproteobacteria</taxon>
        <taxon>Sphingomonadales</taxon>
        <taxon>Sphingomonadaceae</taxon>
        <taxon>Sphingomonas</taxon>
    </lineage>
</organism>
<protein>
    <submittedName>
        <fullName evidence="1">Uncharacterized protein</fullName>
    </submittedName>
</protein>
<dbReference type="AlphaFoldDB" id="A0A7U5BE59"/>
<name>A0A7U5BE59_9SPHN</name>
<dbReference type="RefSeq" id="WP_052507649.1">
    <property type="nucleotide sequence ID" value="NZ_CP010836.1"/>
</dbReference>
<evidence type="ECO:0000313" key="1">
    <source>
        <dbReference type="EMBL" id="AJP70642.1"/>
    </source>
</evidence>
<dbReference type="OrthoDB" id="7506756at2"/>
<accession>A0A7U5BE59</accession>